<protein>
    <submittedName>
        <fullName evidence="2">Uncharacterized protein</fullName>
    </submittedName>
</protein>
<evidence type="ECO:0000256" key="1">
    <source>
        <dbReference type="SAM" id="MobiDB-lite"/>
    </source>
</evidence>
<dbReference type="EMBL" id="ML734553">
    <property type="protein sequence ID" value="KAB8252801.1"/>
    <property type="molecule type" value="Genomic_DNA"/>
</dbReference>
<evidence type="ECO:0000313" key="2">
    <source>
        <dbReference type="EMBL" id="KAB8252801.1"/>
    </source>
</evidence>
<organism evidence="2">
    <name type="scientific">Aspergillus flavus</name>
    <dbReference type="NCBI Taxonomy" id="5059"/>
    <lineage>
        <taxon>Eukaryota</taxon>
        <taxon>Fungi</taxon>
        <taxon>Dikarya</taxon>
        <taxon>Ascomycota</taxon>
        <taxon>Pezizomycotina</taxon>
        <taxon>Eurotiomycetes</taxon>
        <taxon>Eurotiomycetidae</taxon>
        <taxon>Eurotiales</taxon>
        <taxon>Aspergillaceae</taxon>
        <taxon>Aspergillus</taxon>
        <taxon>Aspergillus subgen. Circumdati</taxon>
    </lineage>
</organism>
<feature type="region of interest" description="Disordered" evidence="1">
    <location>
        <begin position="1"/>
        <end position="29"/>
    </location>
</feature>
<sequence length="118" mass="13580">MDHPKPSVPREEEISQQVPGPMQETHTEPIQPEVKYIYTCLYPGCQQRFDTVESRDKHKHDTFDFDTFLISDAQTELFRPDPIFRADPVTNPDFGDHFDFEAFLNAPSPISPSQKGNV</sequence>
<name>A0A5N6HE46_ASPFL</name>
<feature type="compositionally biased region" description="Basic and acidic residues" evidence="1">
    <location>
        <begin position="1"/>
        <end position="13"/>
    </location>
</feature>
<dbReference type="Proteomes" id="UP000325434">
    <property type="component" value="Unassembled WGS sequence"/>
</dbReference>
<reference evidence="2" key="1">
    <citation type="submission" date="2019-04" db="EMBL/GenBank/DDBJ databases">
        <title>Friends and foes A comparative genomics study of 23 Aspergillus species from section Flavi.</title>
        <authorList>
            <consortium name="DOE Joint Genome Institute"/>
            <person name="Kjaerbolling I."/>
            <person name="Vesth T."/>
            <person name="Frisvad J.C."/>
            <person name="Nybo J.L."/>
            <person name="Theobald S."/>
            <person name="Kildgaard S."/>
            <person name="Isbrandt T."/>
            <person name="Kuo A."/>
            <person name="Sato A."/>
            <person name="Lyhne E.K."/>
            <person name="Kogle M.E."/>
            <person name="Wiebenga A."/>
            <person name="Kun R.S."/>
            <person name="Lubbers R.J."/>
            <person name="Makela M.R."/>
            <person name="Barry K."/>
            <person name="Chovatia M."/>
            <person name="Clum A."/>
            <person name="Daum C."/>
            <person name="Haridas S."/>
            <person name="He G."/>
            <person name="LaButti K."/>
            <person name="Lipzen A."/>
            <person name="Mondo S."/>
            <person name="Riley R."/>
            <person name="Salamov A."/>
            <person name="Simmons B.A."/>
            <person name="Magnuson J.K."/>
            <person name="Henrissat B."/>
            <person name="Mortensen U.H."/>
            <person name="Larsen T.O."/>
            <person name="Devries R.P."/>
            <person name="Grigoriev I.V."/>
            <person name="Machida M."/>
            <person name="Baker S.E."/>
            <person name="Andersen M.R."/>
        </authorList>
    </citation>
    <scope>NUCLEOTIDE SEQUENCE [LARGE SCALE GENOMIC DNA]</scope>
    <source>
        <strain evidence="2">CBS 121.62</strain>
    </source>
</reference>
<gene>
    <name evidence="2" type="ORF">BDV35DRAFT_386848</name>
</gene>
<proteinExistence type="predicted"/>
<accession>A0A5N6HE46</accession>
<dbReference type="AlphaFoldDB" id="A0A5N6HE46"/>